<reference evidence="1 2" key="1">
    <citation type="submission" date="2018-01" db="EMBL/GenBank/DDBJ databases">
        <title>Complete genome sequence of Salinigranum rubrum GX10T, an extremely halophilic archaeon isolated from a marine solar saltern.</title>
        <authorList>
            <person name="Han S."/>
        </authorList>
    </citation>
    <scope>NUCLEOTIDE SEQUENCE [LARGE SCALE GENOMIC DNA]</scope>
    <source>
        <strain evidence="1 2">GX10</strain>
    </source>
</reference>
<dbReference type="GeneID" id="35590524"/>
<sequence>MSEPVDARLTLRVPRGGRKDLREEARERLARVETVERVEAFDVTGVRPGLNDLRVHARSTVTCETDAAALDASLAAAVGIEAVELLGGEPER</sequence>
<name>A0A2I8VEI6_9EURY</name>
<dbReference type="RefSeq" id="WP_103423833.1">
    <property type="nucleotide sequence ID" value="NZ_CP026309.1"/>
</dbReference>
<gene>
    <name evidence="1" type="ORF">C2R22_00505</name>
</gene>
<dbReference type="Proteomes" id="UP000236584">
    <property type="component" value="Chromosome"/>
</dbReference>
<dbReference type="AlphaFoldDB" id="A0A2I8VEI6"/>
<dbReference type="EMBL" id="CP026309">
    <property type="protein sequence ID" value="AUV80325.1"/>
    <property type="molecule type" value="Genomic_DNA"/>
</dbReference>
<proteinExistence type="predicted"/>
<accession>A0A2I8VEI6</accession>
<dbReference type="KEGG" id="srub:C2R22_00505"/>
<keyword evidence="2" id="KW-1185">Reference proteome</keyword>
<organism evidence="1 2">
    <name type="scientific">Salinigranum rubrum</name>
    <dbReference type="NCBI Taxonomy" id="755307"/>
    <lineage>
        <taxon>Archaea</taxon>
        <taxon>Methanobacteriati</taxon>
        <taxon>Methanobacteriota</taxon>
        <taxon>Stenosarchaea group</taxon>
        <taxon>Halobacteria</taxon>
        <taxon>Halobacteriales</taxon>
        <taxon>Haloferacaceae</taxon>
        <taxon>Salinigranum</taxon>
    </lineage>
</organism>
<evidence type="ECO:0000313" key="1">
    <source>
        <dbReference type="EMBL" id="AUV80325.1"/>
    </source>
</evidence>
<evidence type="ECO:0000313" key="2">
    <source>
        <dbReference type="Proteomes" id="UP000236584"/>
    </source>
</evidence>
<protein>
    <submittedName>
        <fullName evidence="1">Uncharacterized protein</fullName>
    </submittedName>
</protein>